<reference evidence="3 4" key="1">
    <citation type="submission" date="2018-09" db="EMBL/GenBank/DDBJ databases">
        <title>Micromonospora sp. nov. MS1-9, isolated from a root of Musa sp.</title>
        <authorList>
            <person name="Kuncharoen N."/>
            <person name="Kudo T."/>
            <person name="Ohkuma M."/>
            <person name="Yuki M."/>
            <person name="Tanasupawat S."/>
        </authorList>
    </citation>
    <scope>NUCLEOTIDE SEQUENCE [LARGE SCALE GENOMIC DNA]</scope>
    <source>
        <strain evidence="2 4">MS1-9</strain>
        <strain evidence="1 3">NGC1-4</strain>
    </source>
</reference>
<name>A0A3A9XVC0_9ACTN</name>
<dbReference type="EMBL" id="RAZS01000004">
    <property type="protein sequence ID" value="RKN19886.1"/>
    <property type="molecule type" value="Genomic_DNA"/>
</dbReference>
<dbReference type="AlphaFoldDB" id="A0A3A9XVC0"/>
<dbReference type="Proteomes" id="UP000271548">
    <property type="component" value="Unassembled WGS sequence"/>
</dbReference>
<dbReference type="RefSeq" id="WP_120677272.1">
    <property type="nucleotide sequence ID" value="NZ_RAZS01000004.1"/>
</dbReference>
<comment type="caution">
    <text evidence="2">The sequence shown here is derived from an EMBL/GenBank/DDBJ whole genome shotgun (WGS) entry which is preliminary data.</text>
</comment>
<gene>
    <name evidence="2" type="ORF">D7044_24175</name>
    <name evidence="1" type="ORF">D7147_13255</name>
</gene>
<dbReference type="OrthoDB" id="3390479at2"/>
<evidence type="ECO:0000313" key="4">
    <source>
        <dbReference type="Proteomes" id="UP000275865"/>
    </source>
</evidence>
<evidence type="ECO:0000313" key="3">
    <source>
        <dbReference type="Proteomes" id="UP000271548"/>
    </source>
</evidence>
<protein>
    <submittedName>
        <fullName evidence="2">Uncharacterized protein</fullName>
    </submittedName>
</protein>
<accession>A0A3A9XVC0</accession>
<proteinExistence type="predicted"/>
<keyword evidence="3" id="KW-1185">Reference proteome</keyword>
<evidence type="ECO:0000313" key="1">
    <source>
        <dbReference type="EMBL" id="RKN19886.1"/>
    </source>
</evidence>
<dbReference type="EMBL" id="RAZT01000013">
    <property type="protein sequence ID" value="RKN28772.1"/>
    <property type="molecule type" value="Genomic_DNA"/>
</dbReference>
<dbReference type="Proteomes" id="UP000275865">
    <property type="component" value="Unassembled WGS sequence"/>
</dbReference>
<evidence type="ECO:0000313" key="2">
    <source>
        <dbReference type="EMBL" id="RKN28772.1"/>
    </source>
</evidence>
<organism evidence="2 4">
    <name type="scientific">Micromonospora musae</name>
    <dbReference type="NCBI Taxonomy" id="1894970"/>
    <lineage>
        <taxon>Bacteria</taxon>
        <taxon>Bacillati</taxon>
        <taxon>Actinomycetota</taxon>
        <taxon>Actinomycetes</taxon>
        <taxon>Micromonosporales</taxon>
        <taxon>Micromonosporaceae</taxon>
        <taxon>Micromonospora</taxon>
    </lineage>
</organism>
<sequence>MIEAIVAAALVKIAEGSGAALVEAIRQRFTRKDEPEEVVRALDRTAQGTPSEEETARLGAVLTRYAAEDPEFLRALRHVAAPAAATNTVNSSNVGKLIQAQNVGDVTM</sequence>